<feature type="coiled-coil region" evidence="1">
    <location>
        <begin position="220"/>
        <end position="247"/>
    </location>
</feature>
<dbReference type="EMBL" id="MK072524">
    <property type="protein sequence ID" value="AYV87007.1"/>
    <property type="molecule type" value="Genomic_DNA"/>
</dbReference>
<keyword evidence="1" id="KW-0175">Coiled coil</keyword>
<evidence type="ECO:0000256" key="2">
    <source>
        <dbReference type="SAM" id="Phobius"/>
    </source>
</evidence>
<keyword evidence="2" id="KW-0812">Transmembrane</keyword>
<keyword evidence="2" id="KW-1133">Transmembrane helix</keyword>
<evidence type="ECO:0000313" key="3">
    <source>
        <dbReference type="EMBL" id="AYV87007.1"/>
    </source>
</evidence>
<name>A0A3G5AII4_9VIRU</name>
<proteinExistence type="predicted"/>
<feature type="transmembrane region" description="Helical" evidence="2">
    <location>
        <begin position="82"/>
        <end position="104"/>
    </location>
</feature>
<protein>
    <submittedName>
        <fullName evidence="3">Uncharacterized protein</fullName>
    </submittedName>
</protein>
<reference evidence="3" key="1">
    <citation type="submission" date="2018-10" db="EMBL/GenBank/DDBJ databases">
        <title>Hidden diversity of soil giant viruses.</title>
        <authorList>
            <person name="Schulz F."/>
            <person name="Alteio L."/>
            <person name="Goudeau D."/>
            <person name="Ryan E.M."/>
            <person name="Malmstrom R.R."/>
            <person name="Blanchard J."/>
            <person name="Woyke T."/>
        </authorList>
    </citation>
    <scope>NUCLEOTIDE SEQUENCE</scope>
    <source>
        <strain evidence="3">SYV1</strain>
    </source>
</reference>
<keyword evidence="2" id="KW-0472">Membrane</keyword>
<accession>A0A3G5AII4</accession>
<evidence type="ECO:0000256" key="1">
    <source>
        <dbReference type="SAM" id="Coils"/>
    </source>
</evidence>
<gene>
    <name evidence="3" type="ORF">Sylvanvirus18_10</name>
</gene>
<sequence>MEVGDSPVLSPYRSKLTQQLSQDLRSPTTLYGTYGLNPSSLTPTHFSNPSAISTNPFLPTYGYDAIAMHQQQQESFWNKYKWILKPILVLLILGGILYLTYWWLYLYPISKASSVEKSKTVVPNIEPVLPSSSLSIMDTKSMPSDMELKYESGKSPLSPIPEEATVLTPPPFIHGVPINQINQVNQSMPSSIQLPHMPIPSNEFEALATDEKLMVLRGFMKKLYETVDQQDARVKQLESRSSRLRQELARIRPSSTHVHRRHQNDE</sequence>
<organism evidence="3">
    <name type="scientific">Sylvanvirus sp</name>
    <dbReference type="NCBI Taxonomy" id="2487774"/>
    <lineage>
        <taxon>Viruses</taxon>
    </lineage>
</organism>